<feature type="region of interest" description="Disordered" evidence="1">
    <location>
        <begin position="32"/>
        <end position="64"/>
    </location>
</feature>
<dbReference type="Proteomes" id="UP001576762">
    <property type="component" value="Unassembled WGS sequence"/>
</dbReference>
<dbReference type="InterPro" id="IPR021333">
    <property type="entry name" value="DUF2946"/>
</dbReference>
<protein>
    <submittedName>
        <fullName evidence="2">DUF2946 domain-containing protein</fullName>
    </submittedName>
</protein>
<evidence type="ECO:0000313" key="3">
    <source>
        <dbReference type="Proteomes" id="UP001576762"/>
    </source>
</evidence>
<dbReference type="RefSeq" id="WP_374814833.1">
    <property type="nucleotide sequence ID" value="NZ_JBHFLD010000019.1"/>
</dbReference>
<evidence type="ECO:0000313" key="2">
    <source>
        <dbReference type="EMBL" id="MFB2716524.1"/>
    </source>
</evidence>
<evidence type="ECO:0000256" key="1">
    <source>
        <dbReference type="SAM" id="MobiDB-lite"/>
    </source>
</evidence>
<organism evidence="2 3">
    <name type="scientific">Marinobacter shengliensis</name>
    <dbReference type="NCBI Taxonomy" id="1389223"/>
    <lineage>
        <taxon>Bacteria</taxon>
        <taxon>Pseudomonadati</taxon>
        <taxon>Pseudomonadota</taxon>
        <taxon>Gammaproteobacteria</taxon>
        <taxon>Pseudomonadales</taxon>
        <taxon>Marinobacteraceae</taxon>
        <taxon>Marinobacter</taxon>
    </lineage>
</organism>
<sequence length="127" mass="13710">MTAQRHNRWPAWIALLSMVLIYLGPLLTQAQSGQHEAPNAHSGHHGHHNSSPPSEETDHSDPLQHLAHGECGYCVLLSKLPALSQQSTSVSTGSIVSPHAVLGRLNSFPRGIPRFPNAPVRAPPIMV</sequence>
<proteinExistence type="predicted"/>
<accession>A0ABV4W9Q2</accession>
<comment type="caution">
    <text evidence="2">The sequence shown here is derived from an EMBL/GenBank/DDBJ whole genome shotgun (WGS) entry which is preliminary data.</text>
</comment>
<gene>
    <name evidence="2" type="ORF">ACE05E_13630</name>
</gene>
<name>A0ABV4W9Q2_9GAMM</name>
<reference evidence="2 3" key="1">
    <citation type="submission" date="2024-09" db="EMBL/GenBank/DDBJ databases">
        <title>Draft genome sequences of 6 high pH adapted Marinobacter shengliensis sp. isolated from Mariana forearc serpentinite mud volcanoes.</title>
        <authorList>
            <person name="Elkassas S."/>
            <person name="Serres M."/>
            <person name="Michael N."/>
            <person name="Amina P."/>
            <person name="Teodora Z."/>
            <person name="Julie H."/>
        </authorList>
    </citation>
    <scope>NUCLEOTIDE SEQUENCE [LARGE SCALE GENOMIC DNA]</scope>
    <source>
        <strain evidence="2 3">EB4</strain>
    </source>
</reference>
<keyword evidence="3" id="KW-1185">Reference proteome</keyword>
<dbReference type="Pfam" id="PF11162">
    <property type="entry name" value="DUF2946"/>
    <property type="match status" value="1"/>
</dbReference>
<dbReference type="EMBL" id="JBHFLD010000019">
    <property type="protein sequence ID" value="MFB2716524.1"/>
    <property type="molecule type" value="Genomic_DNA"/>
</dbReference>